<gene>
    <name evidence="3" type="ORF">ACFFNY_18710</name>
</gene>
<dbReference type="Gene3D" id="3.40.50.720">
    <property type="entry name" value="NAD(P)-binding Rossmann-like Domain"/>
    <property type="match status" value="1"/>
</dbReference>
<evidence type="ECO:0000313" key="4">
    <source>
        <dbReference type="Proteomes" id="UP001589619"/>
    </source>
</evidence>
<protein>
    <submittedName>
        <fullName evidence="3">Gfo/Idh/MocA family protein</fullName>
    </submittedName>
</protein>
<dbReference type="RefSeq" id="WP_344900912.1">
    <property type="nucleotide sequence ID" value="NZ_BAAAYO010000001.1"/>
</dbReference>
<dbReference type="Pfam" id="PF01408">
    <property type="entry name" value="GFO_IDH_MocA"/>
    <property type="match status" value="1"/>
</dbReference>
<dbReference type="EMBL" id="JBHMAG010000012">
    <property type="protein sequence ID" value="MFB9753604.1"/>
    <property type="molecule type" value="Genomic_DNA"/>
</dbReference>
<comment type="caution">
    <text evidence="3">The sequence shown here is derived from an EMBL/GenBank/DDBJ whole genome shotgun (WGS) entry which is preliminary data.</text>
</comment>
<feature type="domain" description="Gfo/Idh/MocA-like oxidoreductase N-terminal" evidence="1">
    <location>
        <begin position="3"/>
        <end position="121"/>
    </location>
</feature>
<dbReference type="InterPro" id="IPR055170">
    <property type="entry name" value="GFO_IDH_MocA-like_dom"/>
</dbReference>
<sequence length="323" mass="34908">MTVKIGLIGAGGIAQSHINALKKVEQAKIVTVFDLNTEGAQKTAAALGARVTESADALLNPEEIDAVFICVPQFARGDLEEIAAKRGIHVFVEKPLGLELESVGRKEQAIREGGILTSVGYVLRYYDTVQQAKQYLQDKTVHLIQAFRIGGSHPAPWWKQQHMSNGNLGDAVTHQVDMIRYLVGEYKEVTAQFGRNTIKTQNPEATIPDAGAVTFSMESGAVGTITESCISTYHSGSEIKIIGPNFFLQLTGNGKTLTIIDDQQNITITSKQDPVYEQDKAFVEAVAAGSGEAILCGYADGMRTLAFTLAAYKAAEERDTVTI</sequence>
<dbReference type="PANTHER" id="PTHR43249:SF1">
    <property type="entry name" value="D-GLUCOSIDE 3-DEHYDROGENASE"/>
    <property type="match status" value="1"/>
</dbReference>
<evidence type="ECO:0000259" key="1">
    <source>
        <dbReference type="Pfam" id="PF01408"/>
    </source>
</evidence>
<dbReference type="SUPFAM" id="SSF55347">
    <property type="entry name" value="Glyceraldehyde-3-phosphate dehydrogenase-like, C-terminal domain"/>
    <property type="match status" value="1"/>
</dbReference>
<proteinExistence type="predicted"/>
<dbReference type="Pfam" id="PF22725">
    <property type="entry name" value="GFO_IDH_MocA_C3"/>
    <property type="match status" value="1"/>
</dbReference>
<dbReference type="InterPro" id="IPR036291">
    <property type="entry name" value="NAD(P)-bd_dom_sf"/>
</dbReference>
<reference evidence="3 4" key="1">
    <citation type="submission" date="2024-09" db="EMBL/GenBank/DDBJ databases">
        <authorList>
            <person name="Sun Q."/>
            <person name="Mori K."/>
        </authorList>
    </citation>
    <scope>NUCLEOTIDE SEQUENCE [LARGE SCALE GENOMIC DNA]</scope>
    <source>
        <strain evidence="3 4">JCM 12520</strain>
    </source>
</reference>
<dbReference type="Gene3D" id="3.30.360.10">
    <property type="entry name" value="Dihydrodipicolinate Reductase, domain 2"/>
    <property type="match status" value="1"/>
</dbReference>
<organism evidence="3 4">
    <name type="scientific">Paenibacillus hodogayensis</name>
    <dbReference type="NCBI Taxonomy" id="279208"/>
    <lineage>
        <taxon>Bacteria</taxon>
        <taxon>Bacillati</taxon>
        <taxon>Bacillota</taxon>
        <taxon>Bacilli</taxon>
        <taxon>Bacillales</taxon>
        <taxon>Paenibacillaceae</taxon>
        <taxon>Paenibacillus</taxon>
    </lineage>
</organism>
<accession>A0ABV5VZ62</accession>
<dbReference type="InterPro" id="IPR052515">
    <property type="entry name" value="Gfo/Idh/MocA_Oxidoreductase"/>
</dbReference>
<name>A0ABV5VZ62_9BACL</name>
<keyword evidence="4" id="KW-1185">Reference proteome</keyword>
<evidence type="ECO:0000313" key="3">
    <source>
        <dbReference type="EMBL" id="MFB9753604.1"/>
    </source>
</evidence>
<feature type="domain" description="GFO/IDH/MocA-like oxidoreductase" evidence="2">
    <location>
        <begin position="148"/>
        <end position="243"/>
    </location>
</feature>
<dbReference type="Proteomes" id="UP001589619">
    <property type="component" value="Unassembled WGS sequence"/>
</dbReference>
<evidence type="ECO:0000259" key="2">
    <source>
        <dbReference type="Pfam" id="PF22725"/>
    </source>
</evidence>
<dbReference type="InterPro" id="IPR000683">
    <property type="entry name" value="Gfo/Idh/MocA-like_OxRdtase_N"/>
</dbReference>
<dbReference type="PANTHER" id="PTHR43249">
    <property type="entry name" value="UDP-N-ACETYL-2-AMINO-2-DEOXY-D-GLUCURONATE OXIDASE"/>
    <property type="match status" value="1"/>
</dbReference>
<dbReference type="SUPFAM" id="SSF51735">
    <property type="entry name" value="NAD(P)-binding Rossmann-fold domains"/>
    <property type="match status" value="1"/>
</dbReference>